<accession>E5A2G6</accession>
<sequence length="53" mass="5800">MSSSLCPKTAVRSHFPHPIVPTSDISLAHVTEERLCKVPSAGKLHIEMDAWMG</sequence>
<dbReference type="EMBL" id="FP929132">
    <property type="protein sequence ID" value="CBX97601.1"/>
    <property type="molecule type" value="Genomic_DNA"/>
</dbReference>
<dbReference type="HOGENOM" id="CLU_3069147_0_0_1"/>
<name>E5A2G6_LEPMJ</name>
<protein>
    <submittedName>
        <fullName evidence="1">Predicted protein</fullName>
    </submittedName>
</protein>
<gene>
    <name evidence="1" type="ORF">LEMA_uP090100.1</name>
</gene>
<reference evidence="2" key="1">
    <citation type="journal article" date="2011" name="Nat. Commun.">
        <title>Effector diversification within compartments of the Leptosphaeria maculans genome affected by Repeat-Induced Point mutations.</title>
        <authorList>
            <person name="Rouxel T."/>
            <person name="Grandaubert J."/>
            <person name="Hane J.K."/>
            <person name="Hoede C."/>
            <person name="van de Wouw A.P."/>
            <person name="Couloux A."/>
            <person name="Dominguez V."/>
            <person name="Anthouard V."/>
            <person name="Bally P."/>
            <person name="Bourras S."/>
            <person name="Cozijnsen A.J."/>
            <person name="Ciuffetti L.M."/>
            <person name="Degrave A."/>
            <person name="Dilmaghani A."/>
            <person name="Duret L."/>
            <person name="Fudal I."/>
            <person name="Goodwin S.B."/>
            <person name="Gout L."/>
            <person name="Glaser N."/>
            <person name="Linglin J."/>
            <person name="Kema G.H.J."/>
            <person name="Lapalu N."/>
            <person name="Lawrence C.B."/>
            <person name="May K."/>
            <person name="Meyer M."/>
            <person name="Ollivier B."/>
            <person name="Poulain J."/>
            <person name="Schoch C.L."/>
            <person name="Simon A."/>
            <person name="Spatafora J.W."/>
            <person name="Stachowiak A."/>
            <person name="Turgeon B.G."/>
            <person name="Tyler B.M."/>
            <person name="Vincent D."/>
            <person name="Weissenbach J."/>
            <person name="Amselem J."/>
            <person name="Quesneville H."/>
            <person name="Oliver R.P."/>
            <person name="Wincker P."/>
            <person name="Balesdent M.-H."/>
            <person name="Howlett B.J."/>
        </authorList>
    </citation>
    <scope>NUCLEOTIDE SEQUENCE [LARGE SCALE GENOMIC DNA]</scope>
    <source>
        <strain evidence="2">JN3 / isolate v23.1.3 / race Av1-4-5-6-7-8</strain>
    </source>
</reference>
<proteinExistence type="predicted"/>
<evidence type="ECO:0000313" key="1">
    <source>
        <dbReference type="EMBL" id="CBX97601.1"/>
    </source>
</evidence>
<dbReference type="InParanoid" id="E5A2G6"/>
<organism evidence="2">
    <name type="scientific">Leptosphaeria maculans (strain JN3 / isolate v23.1.3 / race Av1-4-5-6-7-8)</name>
    <name type="common">Blackleg fungus</name>
    <name type="synonym">Phoma lingam</name>
    <dbReference type="NCBI Taxonomy" id="985895"/>
    <lineage>
        <taxon>Eukaryota</taxon>
        <taxon>Fungi</taxon>
        <taxon>Dikarya</taxon>
        <taxon>Ascomycota</taxon>
        <taxon>Pezizomycotina</taxon>
        <taxon>Dothideomycetes</taxon>
        <taxon>Pleosporomycetidae</taxon>
        <taxon>Pleosporales</taxon>
        <taxon>Pleosporineae</taxon>
        <taxon>Leptosphaeriaceae</taxon>
        <taxon>Plenodomus</taxon>
        <taxon>Plenodomus lingam/Leptosphaeria maculans species complex</taxon>
    </lineage>
</organism>
<dbReference type="Proteomes" id="UP000002668">
    <property type="component" value="Genome"/>
</dbReference>
<dbReference type="AlphaFoldDB" id="E5A2G6"/>
<evidence type="ECO:0000313" key="2">
    <source>
        <dbReference type="Proteomes" id="UP000002668"/>
    </source>
</evidence>
<keyword evidence="2" id="KW-1185">Reference proteome</keyword>
<dbReference type="VEuPathDB" id="FungiDB:LEMA_uP090100.1"/>